<dbReference type="InterPro" id="IPR036737">
    <property type="entry name" value="OmpA-like_sf"/>
</dbReference>
<keyword evidence="2 4" id="KW-0472">Membrane</keyword>
<feature type="domain" description="OmpA-like" evidence="6">
    <location>
        <begin position="58"/>
        <end position="173"/>
    </location>
</feature>
<dbReference type="OrthoDB" id="9792021at2"/>
<dbReference type="AlphaFoldDB" id="A0A497UYN1"/>
<evidence type="ECO:0000256" key="3">
    <source>
        <dbReference type="ARBA" id="ARBA00023237"/>
    </source>
</evidence>
<dbReference type="SUPFAM" id="SSF103088">
    <property type="entry name" value="OmpA-like"/>
    <property type="match status" value="1"/>
</dbReference>
<accession>A0A497UYN1</accession>
<feature type="signal peptide" evidence="5">
    <location>
        <begin position="1"/>
        <end position="20"/>
    </location>
</feature>
<name>A0A497UYN1_9RHOB</name>
<reference evidence="7 8" key="1">
    <citation type="submission" date="2018-10" db="EMBL/GenBank/DDBJ databases">
        <title>Genomic Encyclopedia of Archaeal and Bacterial Type Strains, Phase II (KMG-II): from individual species to whole genera.</title>
        <authorList>
            <person name="Goeker M."/>
        </authorList>
    </citation>
    <scope>NUCLEOTIDE SEQUENCE [LARGE SCALE GENOMIC DNA]</scope>
    <source>
        <strain evidence="7 8">DSM 29466</strain>
    </source>
</reference>
<dbReference type="PROSITE" id="PS51123">
    <property type="entry name" value="OMPA_2"/>
    <property type="match status" value="1"/>
</dbReference>
<keyword evidence="5" id="KW-0732">Signal</keyword>
<dbReference type="Pfam" id="PF00691">
    <property type="entry name" value="OmpA"/>
    <property type="match status" value="1"/>
</dbReference>
<organism evidence="7 8">
    <name type="scientific">Litoreibacter meonggei</name>
    <dbReference type="NCBI Taxonomy" id="1049199"/>
    <lineage>
        <taxon>Bacteria</taxon>
        <taxon>Pseudomonadati</taxon>
        <taxon>Pseudomonadota</taxon>
        <taxon>Alphaproteobacteria</taxon>
        <taxon>Rhodobacterales</taxon>
        <taxon>Roseobacteraceae</taxon>
        <taxon>Litoreibacter</taxon>
    </lineage>
</organism>
<evidence type="ECO:0000259" key="6">
    <source>
        <dbReference type="PROSITE" id="PS51123"/>
    </source>
</evidence>
<dbReference type="EMBL" id="RCCE01000008">
    <property type="protein sequence ID" value="RLJ36291.1"/>
    <property type="molecule type" value="Genomic_DNA"/>
</dbReference>
<dbReference type="Gene3D" id="3.30.1330.60">
    <property type="entry name" value="OmpA-like domain"/>
    <property type="match status" value="1"/>
</dbReference>
<feature type="chain" id="PRO_5019823334" evidence="5">
    <location>
        <begin position="21"/>
        <end position="173"/>
    </location>
</feature>
<dbReference type="InterPro" id="IPR050330">
    <property type="entry name" value="Bact_OuterMem_StrucFunc"/>
</dbReference>
<keyword evidence="3" id="KW-0998">Cell outer membrane</keyword>
<dbReference type="InterPro" id="IPR006665">
    <property type="entry name" value="OmpA-like"/>
</dbReference>
<dbReference type="PANTHER" id="PTHR30329:SF21">
    <property type="entry name" value="LIPOPROTEIN YIAD-RELATED"/>
    <property type="match status" value="1"/>
</dbReference>
<dbReference type="InterPro" id="IPR006690">
    <property type="entry name" value="OMPA-like_CS"/>
</dbReference>
<evidence type="ECO:0000256" key="4">
    <source>
        <dbReference type="PROSITE-ProRule" id="PRU00473"/>
    </source>
</evidence>
<sequence>MKRLLTTAAVLVALSAPASADTEYTTEELVDFFISSIDMGATRGICIGTAQECDTEATPSVPQGLDMRINFELDSADLTAEAQDSLKVFARMMQDERLEIARFVVEGHTDARGSEGYNLDLSEARAAAVSKFLTNQNISEERLSAIGLGKSQPRVADEFDPENRRVELRIDLR</sequence>
<dbReference type="RefSeq" id="WP_121028041.1">
    <property type="nucleotide sequence ID" value="NZ_RCCE01000008.1"/>
</dbReference>
<dbReference type="PANTHER" id="PTHR30329">
    <property type="entry name" value="STATOR ELEMENT OF FLAGELLAR MOTOR COMPLEX"/>
    <property type="match status" value="1"/>
</dbReference>
<comment type="subcellular location">
    <subcellularLocation>
        <location evidence="1">Cell outer membrane</location>
    </subcellularLocation>
</comment>
<evidence type="ECO:0000256" key="1">
    <source>
        <dbReference type="ARBA" id="ARBA00004442"/>
    </source>
</evidence>
<dbReference type="GO" id="GO:0009279">
    <property type="term" value="C:cell outer membrane"/>
    <property type="evidence" value="ECO:0007669"/>
    <property type="project" value="UniProtKB-SubCell"/>
</dbReference>
<dbReference type="PROSITE" id="PS01068">
    <property type="entry name" value="OMPA_1"/>
    <property type="match status" value="1"/>
</dbReference>
<evidence type="ECO:0000256" key="5">
    <source>
        <dbReference type="SAM" id="SignalP"/>
    </source>
</evidence>
<keyword evidence="8" id="KW-1185">Reference proteome</keyword>
<dbReference type="InterPro" id="IPR006664">
    <property type="entry name" value="OMP_bac"/>
</dbReference>
<dbReference type="CDD" id="cd07185">
    <property type="entry name" value="OmpA_C-like"/>
    <property type="match status" value="1"/>
</dbReference>
<proteinExistence type="predicted"/>
<protein>
    <submittedName>
        <fullName evidence="7">OmpA family protein</fullName>
    </submittedName>
</protein>
<evidence type="ECO:0000256" key="2">
    <source>
        <dbReference type="ARBA" id="ARBA00023136"/>
    </source>
</evidence>
<dbReference type="Proteomes" id="UP000269157">
    <property type="component" value="Unassembled WGS sequence"/>
</dbReference>
<evidence type="ECO:0000313" key="8">
    <source>
        <dbReference type="Proteomes" id="UP000269157"/>
    </source>
</evidence>
<comment type="caution">
    <text evidence="7">The sequence shown here is derived from an EMBL/GenBank/DDBJ whole genome shotgun (WGS) entry which is preliminary data.</text>
</comment>
<evidence type="ECO:0000313" key="7">
    <source>
        <dbReference type="EMBL" id="RLJ36291.1"/>
    </source>
</evidence>
<gene>
    <name evidence="7" type="ORF">BCF46_3759</name>
</gene>
<dbReference type="PRINTS" id="PR01021">
    <property type="entry name" value="OMPADOMAIN"/>
</dbReference>